<reference evidence="1 2" key="2">
    <citation type="submission" date="2017-10" db="EMBL/GenBank/DDBJ databases">
        <title>Extensive intraspecific genome diversity in a model arbuscular mycorrhizal fungus.</title>
        <authorList>
            <person name="Chen E.C.H."/>
            <person name="Morin E."/>
            <person name="Baudet D."/>
            <person name="Noel J."/>
            <person name="Ndikumana S."/>
            <person name="Charron P."/>
            <person name="St-Onge C."/>
            <person name="Giorgi J."/>
            <person name="Grigoriev I.V."/>
            <person name="Roux C."/>
            <person name="Martin F.M."/>
            <person name="Corradi N."/>
        </authorList>
    </citation>
    <scope>NUCLEOTIDE SEQUENCE [LARGE SCALE GENOMIC DNA]</scope>
    <source>
        <strain evidence="1 2">C2</strain>
    </source>
</reference>
<dbReference type="AlphaFoldDB" id="A0A2N1M1P8"/>
<dbReference type="EMBL" id="LLXL01007289">
    <property type="protein sequence ID" value="PKK55575.1"/>
    <property type="molecule type" value="Genomic_DNA"/>
</dbReference>
<proteinExistence type="predicted"/>
<reference evidence="1 2" key="1">
    <citation type="submission" date="2016-04" db="EMBL/GenBank/DDBJ databases">
        <title>Genome analyses suggest a sexual origin of heterokaryosis in a supposedly ancient asexual fungus.</title>
        <authorList>
            <person name="Ropars J."/>
            <person name="Sedzielewska K."/>
            <person name="Noel J."/>
            <person name="Charron P."/>
            <person name="Farinelli L."/>
            <person name="Marton T."/>
            <person name="Kruger M."/>
            <person name="Pelin A."/>
            <person name="Brachmann A."/>
            <person name="Corradi N."/>
        </authorList>
    </citation>
    <scope>NUCLEOTIDE SEQUENCE [LARGE SCALE GENOMIC DNA]</scope>
    <source>
        <strain evidence="1 2">C2</strain>
    </source>
</reference>
<protein>
    <submittedName>
        <fullName evidence="1">Uncharacterized protein</fullName>
    </submittedName>
</protein>
<accession>A0A2N1M1P8</accession>
<evidence type="ECO:0000313" key="2">
    <source>
        <dbReference type="Proteomes" id="UP000233469"/>
    </source>
</evidence>
<dbReference type="Proteomes" id="UP000233469">
    <property type="component" value="Unassembled WGS sequence"/>
</dbReference>
<comment type="caution">
    <text evidence="1">The sequence shown here is derived from an EMBL/GenBank/DDBJ whole genome shotgun (WGS) entry which is preliminary data.</text>
</comment>
<dbReference type="VEuPathDB" id="FungiDB:RhiirA1_480927"/>
<organism evidence="1 2">
    <name type="scientific">Rhizophagus irregularis</name>
    <dbReference type="NCBI Taxonomy" id="588596"/>
    <lineage>
        <taxon>Eukaryota</taxon>
        <taxon>Fungi</taxon>
        <taxon>Fungi incertae sedis</taxon>
        <taxon>Mucoromycota</taxon>
        <taxon>Glomeromycotina</taxon>
        <taxon>Glomeromycetes</taxon>
        <taxon>Glomerales</taxon>
        <taxon>Glomeraceae</taxon>
        <taxon>Rhizophagus</taxon>
    </lineage>
</organism>
<sequence>MDLRDITGQFTNTVVLHVVLKDFNDIIDNKIDCSPSTEQPGLQFLIQLSQLGLYDIYQALYLNTELFTMRNGIKIKISQARISLTYNKGHCRKLALY</sequence>
<name>A0A2N1M1P8_9GLOM</name>
<evidence type="ECO:0000313" key="1">
    <source>
        <dbReference type="EMBL" id="PKK55575.1"/>
    </source>
</evidence>
<gene>
    <name evidence="1" type="ORF">RhiirC2_802037</name>
</gene>